<sequence>MEALCGFELEQYIRAELVSMHHFMGLCVSSAWTLMTPFRAVICHFLKEIWRGICMNASTQSAFAMRYQRVLQSPLLRELHGPVYALLSVPEQVLKDEPGKYGKYGEVICAWWTATKVAFYEYLPDLILKTSTSFANFMRAFWEAYGSMGKRLCSWIEVSYWCLLLLV</sequence>
<accession>A0A8J5MFT6</accession>
<name>A0A8J5MFT6_9STRA</name>
<dbReference type="AlphaFoldDB" id="A0A8J5MFT6"/>
<evidence type="ECO:0000313" key="1">
    <source>
        <dbReference type="EMBL" id="KAG6963728.1"/>
    </source>
</evidence>
<proteinExistence type="predicted"/>
<dbReference type="EMBL" id="JAENGY010000408">
    <property type="protein sequence ID" value="KAG6963728.1"/>
    <property type="molecule type" value="Genomic_DNA"/>
</dbReference>
<protein>
    <submittedName>
        <fullName evidence="1">Uncharacterized protein</fullName>
    </submittedName>
</protein>
<organism evidence="1 2">
    <name type="scientific">Phytophthora aleatoria</name>
    <dbReference type="NCBI Taxonomy" id="2496075"/>
    <lineage>
        <taxon>Eukaryota</taxon>
        <taxon>Sar</taxon>
        <taxon>Stramenopiles</taxon>
        <taxon>Oomycota</taxon>
        <taxon>Peronosporomycetes</taxon>
        <taxon>Peronosporales</taxon>
        <taxon>Peronosporaceae</taxon>
        <taxon>Phytophthora</taxon>
    </lineage>
</organism>
<comment type="caution">
    <text evidence="1">The sequence shown here is derived from an EMBL/GenBank/DDBJ whole genome shotgun (WGS) entry which is preliminary data.</text>
</comment>
<dbReference type="Proteomes" id="UP000709295">
    <property type="component" value="Unassembled WGS sequence"/>
</dbReference>
<reference evidence="1" key="1">
    <citation type="submission" date="2021-01" db="EMBL/GenBank/DDBJ databases">
        <title>Phytophthora aleatoria, a newly-described species from Pinus radiata is distinct from Phytophthora cactorum isolates based on comparative genomics.</title>
        <authorList>
            <person name="Mcdougal R."/>
            <person name="Panda P."/>
            <person name="Williams N."/>
            <person name="Studholme D.J."/>
        </authorList>
    </citation>
    <scope>NUCLEOTIDE SEQUENCE</scope>
    <source>
        <strain evidence="1">NZFS 4037</strain>
    </source>
</reference>
<gene>
    <name evidence="1" type="ORF">JG688_00008031</name>
</gene>
<evidence type="ECO:0000313" key="2">
    <source>
        <dbReference type="Proteomes" id="UP000709295"/>
    </source>
</evidence>
<keyword evidence="2" id="KW-1185">Reference proteome</keyword>